<gene>
    <name evidence="2" type="ORF">OC842_004027</name>
</gene>
<feature type="region of interest" description="Disordered" evidence="1">
    <location>
        <begin position="178"/>
        <end position="206"/>
    </location>
</feature>
<protein>
    <submittedName>
        <fullName evidence="2">Uncharacterized protein</fullName>
    </submittedName>
</protein>
<keyword evidence="3" id="KW-1185">Reference proteome</keyword>
<evidence type="ECO:0000313" key="3">
    <source>
        <dbReference type="Proteomes" id="UP001176521"/>
    </source>
</evidence>
<organism evidence="2 3">
    <name type="scientific">Tilletia horrida</name>
    <dbReference type="NCBI Taxonomy" id="155126"/>
    <lineage>
        <taxon>Eukaryota</taxon>
        <taxon>Fungi</taxon>
        <taxon>Dikarya</taxon>
        <taxon>Basidiomycota</taxon>
        <taxon>Ustilaginomycotina</taxon>
        <taxon>Exobasidiomycetes</taxon>
        <taxon>Tilletiales</taxon>
        <taxon>Tilletiaceae</taxon>
        <taxon>Tilletia</taxon>
    </lineage>
</organism>
<comment type="caution">
    <text evidence="2">The sequence shown here is derived from an EMBL/GenBank/DDBJ whole genome shotgun (WGS) entry which is preliminary data.</text>
</comment>
<dbReference type="Proteomes" id="UP001176521">
    <property type="component" value="Unassembled WGS sequence"/>
</dbReference>
<reference evidence="2" key="1">
    <citation type="journal article" date="2023" name="PhytoFront">
        <title>Draft Genome Resources of Seven Strains of Tilletia horrida, Causal Agent of Kernel Smut of Rice.</title>
        <authorList>
            <person name="Khanal S."/>
            <person name="Antony Babu S."/>
            <person name="Zhou X.G."/>
        </authorList>
    </citation>
    <scope>NUCLEOTIDE SEQUENCE</scope>
    <source>
        <strain evidence="2">TX3</strain>
    </source>
</reference>
<dbReference type="AlphaFoldDB" id="A0AAN6JJM6"/>
<dbReference type="EMBL" id="JAPDMQ010000223">
    <property type="protein sequence ID" value="KAK0530131.1"/>
    <property type="molecule type" value="Genomic_DNA"/>
</dbReference>
<name>A0AAN6JJM6_9BASI</name>
<evidence type="ECO:0000313" key="2">
    <source>
        <dbReference type="EMBL" id="KAK0530131.1"/>
    </source>
</evidence>
<accession>A0AAN6JJM6</accession>
<sequence length="304" mass="33399">MLPEPAVETKPNAFPLHEDVRTHTFDRSARLAEKFVALFSRMPAHTDAFQRVVEYKDGLLQQKQHHTAYGDEPGHAQTRQSIDLLSHGLHHTLRNQWDLGATVQRLKRRCEEEEDRRLCSEHRQDVLEADVRKLVLQHEAERLRRVRTEVRYDALHMCLEALELLCKARVRNSCTWPYHQRSPSEEGSGDRAAASASTSTSASMDGATPAIDSRLLIAITATKYVAAAATAASAGLSLPGTAAAAAAAAAAAVTGAGYAFGAIRTGEWAVSVHATAQQAWAQVSPDVKRRFRVLARTNPFNSGF</sequence>
<evidence type="ECO:0000256" key="1">
    <source>
        <dbReference type="SAM" id="MobiDB-lite"/>
    </source>
</evidence>
<proteinExistence type="predicted"/>
<feature type="compositionally biased region" description="Low complexity" evidence="1">
    <location>
        <begin position="192"/>
        <end position="203"/>
    </location>
</feature>